<dbReference type="PANTHER" id="PTHR46890:SF48">
    <property type="entry name" value="RNA-DIRECTED DNA POLYMERASE"/>
    <property type="match status" value="1"/>
</dbReference>
<reference evidence="3" key="1">
    <citation type="submission" date="2020-06" db="EMBL/GenBank/DDBJ databases">
        <authorList>
            <person name="Li T."/>
            <person name="Hu X."/>
            <person name="Zhang T."/>
            <person name="Song X."/>
            <person name="Zhang H."/>
            <person name="Dai N."/>
            <person name="Sheng W."/>
            <person name="Hou X."/>
            <person name="Wei L."/>
        </authorList>
    </citation>
    <scope>NUCLEOTIDE SEQUENCE</scope>
    <source>
        <strain evidence="3">KEN8</strain>
        <tissue evidence="3">Leaf</tissue>
    </source>
</reference>
<comment type="caution">
    <text evidence="3">The sequence shown here is derived from an EMBL/GenBank/DDBJ whole genome shotgun (WGS) entry which is preliminary data.</text>
</comment>
<feature type="region of interest" description="Disordered" evidence="1">
    <location>
        <begin position="43"/>
        <end position="78"/>
    </location>
</feature>
<reference evidence="3" key="2">
    <citation type="journal article" date="2024" name="Plant">
        <title>Genomic evolution and insights into agronomic trait innovations of Sesamum species.</title>
        <authorList>
            <person name="Miao H."/>
            <person name="Wang L."/>
            <person name="Qu L."/>
            <person name="Liu H."/>
            <person name="Sun Y."/>
            <person name="Le M."/>
            <person name="Wang Q."/>
            <person name="Wei S."/>
            <person name="Zheng Y."/>
            <person name="Lin W."/>
            <person name="Duan Y."/>
            <person name="Cao H."/>
            <person name="Xiong S."/>
            <person name="Wang X."/>
            <person name="Wei L."/>
            <person name="Li C."/>
            <person name="Ma Q."/>
            <person name="Ju M."/>
            <person name="Zhao R."/>
            <person name="Li G."/>
            <person name="Mu C."/>
            <person name="Tian Q."/>
            <person name="Mei H."/>
            <person name="Zhang T."/>
            <person name="Gao T."/>
            <person name="Zhang H."/>
        </authorList>
    </citation>
    <scope>NUCLEOTIDE SEQUENCE</scope>
    <source>
        <strain evidence="3">KEN8</strain>
    </source>
</reference>
<proteinExistence type="predicted"/>
<evidence type="ECO:0000256" key="1">
    <source>
        <dbReference type="SAM" id="MobiDB-lite"/>
    </source>
</evidence>
<sequence length="331" mass="37813">MLFRFDDYRLKVWVYSDENVRFLSNPAYGEVLEEKRFKNLDGDSNSRGAIGDRSRRRSQDYSGGHRDSRYSASKASQTTIPIRRKMAAIRGVEGDTHIVLWKKIQRCRPLVEHIDEQVSSALTRITLKMNYQLALPFKTMEVKQATFGSDVTKSLVRILNDQILLHKLNYTHIVLIPKVNSLEVVFELCPVSLGNIVVKIASKFIANGLKSIMDAIVSPSQSAFIPGRLITNNVLLAFEVNHFLKISSWAKKGFVVLKLDMSKAYDRIQWSIFRHVLLRLGFESDIVNLIMLLVTSISYSLTLNAPQFGYFRPEQRICQEDPLSPYHLSSV</sequence>
<dbReference type="AlphaFoldDB" id="A0AAW2NIA2"/>
<dbReference type="Pfam" id="PF00078">
    <property type="entry name" value="RVT_1"/>
    <property type="match status" value="1"/>
</dbReference>
<dbReference type="InterPro" id="IPR052343">
    <property type="entry name" value="Retrotransposon-Effector_Assoc"/>
</dbReference>
<accession>A0AAW2NIA2</accession>
<evidence type="ECO:0000313" key="3">
    <source>
        <dbReference type="EMBL" id="KAL0342713.1"/>
    </source>
</evidence>
<dbReference type="EMBL" id="JACGWM010000011">
    <property type="protein sequence ID" value="KAL0342713.1"/>
    <property type="molecule type" value="Genomic_DNA"/>
</dbReference>
<feature type="compositionally biased region" description="Basic and acidic residues" evidence="1">
    <location>
        <begin position="50"/>
        <end position="69"/>
    </location>
</feature>
<name>A0AAW2NIA2_9LAMI</name>
<dbReference type="PANTHER" id="PTHR46890">
    <property type="entry name" value="NON-LTR RETROLELEMENT REVERSE TRANSCRIPTASE-LIKE PROTEIN-RELATED"/>
    <property type="match status" value="1"/>
</dbReference>
<feature type="domain" description="Reverse transcriptase" evidence="2">
    <location>
        <begin position="190"/>
        <end position="300"/>
    </location>
</feature>
<protein>
    <recommendedName>
        <fullName evidence="2">Reverse transcriptase domain-containing protein</fullName>
    </recommendedName>
</protein>
<dbReference type="InterPro" id="IPR000477">
    <property type="entry name" value="RT_dom"/>
</dbReference>
<organism evidence="3">
    <name type="scientific">Sesamum calycinum</name>
    <dbReference type="NCBI Taxonomy" id="2727403"/>
    <lineage>
        <taxon>Eukaryota</taxon>
        <taxon>Viridiplantae</taxon>
        <taxon>Streptophyta</taxon>
        <taxon>Embryophyta</taxon>
        <taxon>Tracheophyta</taxon>
        <taxon>Spermatophyta</taxon>
        <taxon>Magnoliopsida</taxon>
        <taxon>eudicotyledons</taxon>
        <taxon>Gunneridae</taxon>
        <taxon>Pentapetalae</taxon>
        <taxon>asterids</taxon>
        <taxon>lamiids</taxon>
        <taxon>Lamiales</taxon>
        <taxon>Pedaliaceae</taxon>
        <taxon>Sesamum</taxon>
    </lineage>
</organism>
<evidence type="ECO:0000259" key="2">
    <source>
        <dbReference type="Pfam" id="PF00078"/>
    </source>
</evidence>
<gene>
    <name evidence="3" type="ORF">Scaly_1933900</name>
</gene>